<evidence type="ECO:0000256" key="2">
    <source>
        <dbReference type="ARBA" id="ARBA00022723"/>
    </source>
</evidence>
<dbReference type="EMBL" id="UINC01109973">
    <property type="protein sequence ID" value="SVC77170.1"/>
    <property type="molecule type" value="Genomic_DNA"/>
</dbReference>
<feature type="domain" description="Sulfatase N-terminal" evidence="5">
    <location>
        <begin position="2"/>
        <end position="331"/>
    </location>
</feature>
<dbReference type="InterPro" id="IPR017850">
    <property type="entry name" value="Alkaline_phosphatase_core_sf"/>
</dbReference>
<gene>
    <name evidence="6" type="ORF">METZ01_LOCUS330024</name>
</gene>
<name>A0A382PWL2_9ZZZZ</name>
<evidence type="ECO:0000256" key="4">
    <source>
        <dbReference type="ARBA" id="ARBA00022837"/>
    </source>
</evidence>
<dbReference type="PANTHER" id="PTHR42693">
    <property type="entry name" value="ARYLSULFATASE FAMILY MEMBER"/>
    <property type="match status" value="1"/>
</dbReference>
<evidence type="ECO:0000313" key="6">
    <source>
        <dbReference type="EMBL" id="SVC77170.1"/>
    </source>
</evidence>
<accession>A0A382PWL2</accession>
<evidence type="ECO:0000256" key="1">
    <source>
        <dbReference type="ARBA" id="ARBA00008779"/>
    </source>
</evidence>
<keyword evidence="2" id="KW-0479">Metal-binding</keyword>
<dbReference type="Pfam" id="PF00884">
    <property type="entry name" value="Sulfatase"/>
    <property type="match status" value="1"/>
</dbReference>
<proteinExistence type="inferred from homology"/>
<organism evidence="6">
    <name type="scientific">marine metagenome</name>
    <dbReference type="NCBI Taxonomy" id="408172"/>
    <lineage>
        <taxon>unclassified sequences</taxon>
        <taxon>metagenomes</taxon>
        <taxon>ecological metagenomes</taxon>
    </lineage>
</organism>
<dbReference type="PROSITE" id="PS00149">
    <property type="entry name" value="SULFATASE_2"/>
    <property type="match status" value="1"/>
</dbReference>
<protein>
    <recommendedName>
        <fullName evidence="5">Sulfatase N-terminal domain-containing protein</fullName>
    </recommendedName>
</protein>
<dbReference type="AlphaFoldDB" id="A0A382PWL2"/>
<sequence length="339" mass="37463">PTPHFDRLCKEGMKFTNAHVTDSVCVPSRTSIMTGRYAFRFDKGERGGPWGFIGLRFPTNQHTVGKMFRKGGYSTGYVGKWHLGTRMTTKDGKIQGPENTDFTKPIQIGPTDYGFDHCFFLPGSLDMFPYAYVRGKEWQGKVTAQKGWSAFNRVGPAAEDFLDTEVLSTFCNEAGEFISAEAKKKKPFFLFVALTAPHTPSSPEPPFEGKSPIGVYGDFVMNTDACIGRIRDHLRKAGLEKDTLLMVSSDHGPGHYSGPERKAIANQMKVMEKQGHFSRGPWRGYKFSGYEGGLRVPFAAVWPGVVRPGSENDSLIGLNDLMATWADVAGIKLGRSQAP</sequence>
<dbReference type="GO" id="GO:0046872">
    <property type="term" value="F:metal ion binding"/>
    <property type="evidence" value="ECO:0007669"/>
    <property type="project" value="UniProtKB-KW"/>
</dbReference>
<reference evidence="6" key="1">
    <citation type="submission" date="2018-05" db="EMBL/GenBank/DDBJ databases">
        <authorList>
            <person name="Lanie J.A."/>
            <person name="Ng W.-L."/>
            <person name="Kazmierczak K.M."/>
            <person name="Andrzejewski T.M."/>
            <person name="Davidsen T.M."/>
            <person name="Wayne K.J."/>
            <person name="Tettelin H."/>
            <person name="Glass J.I."/>
            <person name="Rusch D."/>
            <person name="Podicherti R."/>
            <person name="Tsui H.-C.T."/>
            <person name="Winkler M.E."/>
        </authorList>
    </citation>
    <scope>NUCLEOTIDE SEQUENCE</scope>
</reference>
<dbReference type="InterPro" id="IPR050738">
    <property type="entry name" value="Sulfatase"/>
</dbReference>
<comment type="similarity">
    <text evidence="1">Belongs to the sulfatase family.</text>
</comment>
<evidence type="ECO:0000259" key="5">
    <source>
        <dbReference type="Pfam" id="PF00884"/>
    </source>
</evidence>
<keyword evidence="3" id="KW-0378">Hydrolase</keyword>
<dbReference type="GO" id="GO:0004065">
    <property type="term" value="F:arylsulfatase activity"/>
    <property type="evidence" value="ECO:0007669"/>
    <property type="project" value="TreeGrafter"/>
</dbReference>
<evidence type="ECO:0000256" key="3">
    <source>
        <dbReference type="ARBA" id="ARBA00022801"/>
    </source>
</evidence>
<dbReference type="InterPro" id="IPR000917">
    <property type="entry name" value="Sulfatase_N"/>
</dbReference>
<dbReference type="PANTHER" id="PTHR42693:SF53">
    <property type="entry name" value="ENDO-4-O-SULFATASE"/>
    <property type="match status" value="1"/>
</dbReference>
<feature type="non-terminal residue" evidence="6">
    <location>
        <position position="1"/>
    </location>
</feature>
<keyword evidence="4" id="KW-0106">Calcium</keyword>
<dbReference type="InterPro" id="IPR024607">
    <property type="entry name" value="Sulfatase_CS"/>
</dbReference>
<dbReference type="SUPFAM" id="SSF53649">
    <property type="entry name" value="Alkaline phosphatase-like"/>
    <property type="match status" value="1"/>
</dbReference>
<dbReference type="Gene3D" id="3.40.720.10">
    <property type="entry name" value="Alkaline Phosphatase, subunit A"/>
    <property type="match status" value="1"/>
</dbReference>
<feature type="non-terminal residue" evidence="6">
    <location>
        <position position="339"/>
    </location>
</feature>